<evidence type="ECO:0000256" key="8">
    <source>
        <dbReference type="PROSITE-ProRule" id="PRU00108"/>
    </source>
</evidence>
<dbReference type="Pfam" id="PF02183">
    <property type="entry name" value="HALZ"/>
    <property type="match status" value="1"/>
</dbReference>
<evidence type="ECO:0000256" key="3">
    <source>
        <dbReference type="ARBA" id="ARBA00023125"/>
    </source>
</evidence>
<dbReference type="PANTHER" id="PTHR24326:SF606">
    <property type="entry name" value="HOMEOBOX-LEUCINE ZIPPER PROTEIN ATHB-54"/>
    <property type="match status" value="1"/>
</dbReference>
<gene>
    <name evidence="13" type="ORF">ACJIZ3_003392</name>
</gene>
<dbReference type="InterPro" id="IPR001356">
    <property type="entry name" value="HD"/>
</dbReference>
<dbReference type="PROSITE" id="PS00027">
    <property type="entry name" value="HOMEOBOX_1"/>
    <property type="match status" value="1"/>
</dbReference>
<evidence type="ECO:0000256" key="10">
    <source>
        <dbReference type="RuleBase" id="RU369038"/>
    </source>
</evidence>
<dbReference type="Pfam" id="PF00046">
    <property type="entry name" value="Homeodomain"/>
    <property type="match status" value="1"/>
</dbReference>
<keyword evidence="14" id="KW-1185">Reference proteome</keyword>
<feature type="DNA-binding region" description="Homeobox" evidence="8">
    <location>
        <begin position="82"/>
        <end position="141"/>
    </location>
</feature>
<name>A0ABD3U938_9LAMI</name>
<proteinExistence type="inferred from homology"/>
<accession>A0ABD3U938</accession>
<evidence type="ECO:0000256" key="4">
    <source>
        <dbReference type="ARBA" id="ARBA00023155"/>
    </source>
</evidence>
<evidence type="ECO:0000259" key="12">
    <source>
        <dbReference type="PROSITE" id="PS50071"/>
    </source>
</evidence>
<feature type="domain" description="Homeobox" evidence="12">
    <location>
        <begin position="80"/>
        <end position="140"/>
    </location>
</feature>
<dbReference type="GO" id="GO:0042802">
    <property type="term" value="F:identical protein binding"/>
    <property type="evidence" value="ECO:0007669"/>
    <property type="project" value="UniProtKB-ARBA"/>
</dbReference>
<feature type="coiled-coil region" evidence="11">
    <location>
        <begin position="139"/>
        <end position="180"/>
    </location>
</feature>
<dbReference type="GO" id="GO:0043565">
    <property type="term" value="F:sequence-specific DNA binding"/>
    <property type="evidence" value="ECO:0007669"/>
    <property type="project" value="UniProtKB-ARBA"/>
</dbReference>
<dbReference type="PANTHER" id="PTHR24326">
    <property type="entry name" value="HOMEOBOX-LEUCINE ZIPPER PROTEIN"/>
    <property type="match status" value="1"/>
</dbReference>
<comment type="caution">
    <text evidence="13">The sequence shown here is derived from an EMBL/GenBank/DDBJ whole genome shotgun (WGS) entry which is preliminary data.</text>
</comment>
<dbReference type="GO" id="GO:0005634">
    <property type="term" value="C:nucleus"/>
    <property type="evidence" value="ECO:0007669"/>
    <property type="project" value="UniProtKB-SubCell"/>
</dbReference>
<evidence type="ECO:0000313" key="13">
    <source>
        <dbReference type="EMBL" id="KAL3845989.1"/>
    </source>
</evidence>
<evidence type="ECO:0000256" key="6">
    <source>
        <dbReference type="ARBA" id="ARBA00023242"/>
    </source>
</evidence>
<protein>
    <recommendedName>
        <fullName evidence="10">Homeobox-leucine zipper protein</fullName>
    </recommendedName>
    <alternativeName>
        <fullName evidence="10">HD-ZIP protein</fullName>
    </alternativeName>
    <alternativeName>
        <fullName evidence="10">Homeodomain transcription factor</fullName>
    </alternativeName>
</protein>
<comment type="similarity">
    <text evidence="7 10">Belongs to the HD-ZIP homeobox family. Class I subfamily.</text>
</comment>
<comment type="subcellular location">
    <subcellularLocation>
        <location evidence="1 8 9">Nucleus</location>
    </subcellularLocation>
</comment>
<evidence type="ECO:0000313" key="14">
    <source>
        <dbReference type="Proteomes" id="UP001634393"/>
    </source>
</evidence>
<evidence type="ECO:0000256" key="9">
    <source>
        <dbReference type="RuleBase" id="RU000682"/>
    </source>
</evidence>
<dbReference type="EMBL" id="JBJXBP010000002">
    <property type="protein sequence ID" value="KAL3845989.1"/>
    <property type="molecule type" value="Genomic_DNA"/>
</dbReference>
<keyword evidence="11" id="KW-0175">Coiled coil</keyword>
<keyword evidence="6 8" id="KW-0539">Nucleus</keyword>
<dbReference type="SUPFAM" id="SSF46689">
    <property type="entry name" value="Homeodomain-like"/>
    <property type="match status" value="1"/>
</dbReference>
<dbReference type="FunFam" id="1.10.10.60:FF:000159">
    <property type="entry name" value="Homeobox-leucine zipper protein HAT5"/>
    <property type="match status" value="1"/>
</dbReference>
<keyword evidence="4 8" id="KW-0371">Homeobox</keyword>
<dbReference type="InterPro" id="IPR045224">
    <property type="entry name" value="HDZip_class_I_plant"/>
</dbReference>
<evidence type="ECO:0000256" key="5">
    <source>
        <dbReference type="ARBA" id="ARBA00023163"/>
    </source>
</evidence>
<dbReference type="InterPro" id="IPR000047">
    <property type="entry name" value="HTH_motif"/>
</dbReference>
<comment type="function">
    <text evidence="10">Transcription factor.</text>
</comment>
<evidence type="ECO:0000256" key="11">
    <source>
        <dbReference type="SAM" id="Coils"/>
    </source>
</evidence>
<dbReference type="Gene3D" id="1.10.10.60">
    <property type="entry name" value="Homeodomain-like"/>
    <property type="match status" value="1"/>
</dbReference>
<keyword evidence="2 10" id="KW-0805">Transcription regulation</keyword>
<evidence type="ECO:0000256" key="7">
    <source>
        <dbReference type="ARBA" id="ARBA00025748"/>
    </source>
</evidence>
<reference evidence="13 14" key="1">
    <citation type="submission" date="2024-12" db="EMBL/GenBank/DDBJ databases">
        <title>The unique morphological basis and parallel evolutionary history of personate flowers in Penstemon.</title>
        <authorList>
            <person name="Depatie T.H."/>
            <person name="Wessinger C.A."/>
        </authorList>
    </citation>
    <scope>NUCLEOTIDE SEQUENCE [LARGE SCALE GENOMIC DNA]</scope>
    <source>
        <strain evidence="13">WTNN_2</strain>
        <tissue evidence="13">Leaf</tissue>
    </source>
</reference>
<keyword evidence="3 8" id="KW-0238">DNA-binding</keyword>
<dbReference type="CDD" id="cd00086">
    <property type="entry name" value="homeodomain"/>
    <property type="match status" value="1"/>
</dbReference>
<keyword evidence="5 10" id="KW-0804">Transcription</keyword>
<evidence type="ECO:0000256" key="2">
    <source>
        <dbReference type="ARBA" id="ARBA00023015"/>
    </source>
</evidence>
<dbReference type="SMART" id="SM00389">
    <property type="entry name" value="HOX"/>
    <property type="match status" value="1"/>
</dbReference>
<dbReference type="Proteomes" id="UP001634393">
    <property type="component" value="Unassembled WGS sequence"/>
</dbReference>
<dbReference type="AlphaFoldDB" id="A0ABD3U938"/>
<dbReference type="InterPro" id="IPR003106">
    <property type="entry name" value="Leu_zip_homeo"/>
</dbReference>
<dbReference type="GO" id="GO:0045893">
    <property type="term" value="P:positive regulation of DNA-templated transcription"/>
    <property type="evidence" value="ECO:0007669"/>
    <property type="project" value="UniProtKB-ARBA"/>
</dbReference>
<dbReference type="InterPro" id="IPR017970">
    <property type="entry name" value="Homeobox_CS"/>
</dbReference>
<dbReference type="PROSITE" id="PS50071">
    <property type="entry name" value="HOMEOBOX_2"/>
    <property type="match status" value="1"/>
</dbReference>
<dbReference type="GO" id="GO:0000981">
    <property type="term" value="F:DNA-binding transcription factor activity, RNA polymerase II-specific"/>
    <property type="evidence" value="ECO:0007669"/>
    <property type="project" value="UniProtKB-UniRule"/>
</dbReference>
<dbReference type="PRINTS" id="PR00031">
    <property type="entry name" value="HTHREPRESSR"/>
</dbReference>
<evidence type="ECO:0000256" key="1">
    <source>
        <dbReference type="ARBA" id="ARBA00004123"/>
    </source>
</evidence>
<organism evidence="13 14">
    <name type="scientific">Penstemon smallii</name>
    <dbReference type="NCBI Taxonomy" id="265156"/>
    <lineage>
        <taxon>Eukaryota</taxon>
        <taxon>Viridiplantae</taxon>
        <taxon>Streptophyta</taxon>
        <taxon>Embryophyta</taxon>
        <taxon>Tracheophyta</taxon>
        <taxon>Spermatophyta</taxon>
        <taxon>Magnoliopsida</taxon>
        <taxon>eudicotyledons</taxon>
        <taxon>Gunneridae</taxon>
        <taxon>Pentapetalae</taxon>
        <taxon>asterids</taxon>
        <taxon>lamiids</taxon>
        <taxon>Lamiales</taxon>
        <taxon>Plantaginaceae</taxon>
        <taxon>Cheloneae</taxon>
        <taxon>Penstemon</taxon>
    </lineage>
</organism>
<dbReference type="InterPro" id="IPR009057">
    <property type="entry name" value="Homeodomain-like_sf"/>
</dbReference>
<sequence length="275" mass="31319">MAGKGFMYGGGDALNHKQKLEIPSHNHPPLDYLFQSAPSNSFLGSRSMVSFGALGGVNKSGSSFFHQDENGDEYLDEYFNNQPDKKRRLSVDQVEFLERSFETENKLEPDRKVQLAKDLGLQPRQIAIWFQNRRARWKTKQLETEYETLNSSYEVLKENYDNLLKENEKLKIEVVNLKSKVLGVACKNEEQSSAKSDVTDVESPRLADGIHSSLVFELDKSDLLRNGEDNSKEELLQHGYTFANTEDGYNIHPPAASSCYYGFPVEDHAFSFWSN</sequence>